<keyword evidence="1" id="KW-0812">Transmembrane</keyword>
<keyword evidence="3" id="KW-1185">Reference proteome</keyword>
<evidence type="ECO:0000313" key="2">
    <source>
        <dbReference type="EMBL" id="KAJ7001134.1"/>
    </source>
</evidence>
<evidence type="ECO:0000256" key="1">
    <source>
        <dbReference type="SAM" id="Phobius"/>
    </source>
</evidence>
<protein>
    <submittedName>
        <fullName evidence="2">Uncharacterized protein</fullName>
    </submittedName>
</protein>
<gene>
    <name evidence="2" type="ORF">NC653_011540</name>
</gene>
<evidence type="ECO:0000313" key="3">
    <source>
        <dbReference type="Proteomes" id="UP001164929"/>
    </source>
</evidence>
<keyword evidence="1" id="KW-0472">Membrane</keyword>
<reference evidence="2 3" key="1">
    <citation type="journal article" date="2023" name="Mol. Ecol. Resour.">
        <title>Chromosome-level genome assembly of a triploid poplar Populus alba 'Berolinensis'.</title>
        <authorList>
            <person name="Chen S."/>
            <person name="Yu Y."/>
            <person name="Wang X."/>
            <person name="Wang S."/>
            <person name="Zhang T."/>
            <person name="Zhou Y."/>
            <person name="He R."/>
            <person name="Meng N."/>
            <person name="Wang Y."/>
            <person name="Liu W."/>
            <person name="Liu Z."/>
            <person name="Liu J."/>
            <person name="Guo Q."/>
            <person name="Huang H."/>
            <person name="Sederoff R.R."/>
            <person name="Wang G."/>
            <person name="Qu G."/>
            <person name="Chen S."/>
        </authorList>
    </citation>
    <scope>NUCLEOTIDE SEQUENCE [LARGE SCALE GENOMIC DNA]</scope>
    <source>
        <strain evidence="2">SC-2020</strain>
    </source>
</reference>
<comment type="caution">
    <text evidence="2">The sequence shown here is derived from an EMBL/GenBank/DDBJ whole genome shotgun (WGS) entry which is preliminary data.</text>
</comment>
<proteinExistence type="predicted"/>
<accession>A0AAD6W7Z4</accession>
<sequence>MKIELKLYIMINVGMTPPILVIINMRVS</sequence>
<dbReference type="AlphaFoldDB" id="A0AAD6W7Z4"/>
<organism evidence="2 3">
    <name type="scientific">Populus alba x Populus x berolinensis</name>
    <dbReference type="NCBI Taxonomy" id="444605"/>
    <lineage>
        <taxon>Eukaryota</taxon>
        <taxon>Viridiplantae</taxon>
        <taxon>Streptophyta</taxon>
        <taxon>Embryophyta</taxon>
        <taxon>Tracheophyta</taxon>
        <taxon>Spermatophyta</taxon>
        <taxon>Magnoliopsida</taxon>
        <taxon>eudicotyledons</taxon>
        <taxon>Gunneridae</taxon>
        <taxon>Pentapetalae</taxon>
        <taxon>rosids</taxon>
        <taxon>fabids</taxon>
        <taxon>Malpighiales</taxon>
        <taxon>Salicaceae</taxon>
        <taxon>Saliceae</taxon>
        <taxon>Populus</taxon>
    </lineage>
</organism>
<keyword evidence="1" id="KW-1133">Transmembrane helix</keyword>
<feature type="transmembrane region" description="Helical" evidence="1">
    <location>
        <begin position="7"/>
        <end position="27"/>
    </location>
</feature>
<dbReference type="EMBL" id="JAQIZT010000004">
    <property type="protein sequence ID" value="KAJ7001134.1"/>
    <property type="molecule type" value="Genomic_DNA"/>
</dbReference>
<dbReference type="Proteomes" id="UP001164929">
    <property type="component" value="Chromosome 4"/>
</dbReference>
<name>A0AAD6W7Z4_9ROSI</name>